<dbReference type="GeneID" id="25569205"/>
<dbReference type="GO" id="GO:0002143">
    <property type="term" value="P:tRNA wobble position uridine thiolation"/>
    <property type="evidence" value="ECO:0007669"/>
    <property type="project" value="TreeGrafter"/>
</dbReference>
<dbReference type="GO" id="GO:0005829">
    <property type="term" value="C:cytosol"/>
    <property type="evidence" value="ECO:0007669"/>
    <property type="project" value="TreeGrafter"/>
</dbReference>
<dbReference type="RefSeq" id="XP_013752908.1">
    <property type="nucleotide sequence ID" value="XM_013897454.1"/>
</dbReference>
<dbReference type="SUPFAM" id="SSF52402">
    <property type="entry name" value="Adenine nucleotide alpha hydrolases-like"/>
    <property type="match status" value="1"/>
</dbReference>
<keyword evidence="1 3" id="KW-0963">Cytoplasm</keyword>
<dbReference type="Gene3D" id="3.40.50.620">
    <property type="entry name" value="HUPs"/>
    <property type="match status" value="1"/>
</dbReference>
<evidence type="ECO:0000256" key="2">
    <source>
        <dbReference type="ARBA" id="ARBA00022694"/>
    </source>
</evidence>
<dbReference type="InterPro" id="IPR019407">
    <property type="entry name" value="CTU2"/>
</dbReference>
<dbReference type="Pfam" id="PF10288">
    <property type="entry name" value="CTU2"/>
    <property type="match status" value="1"/>
</dbReference>
<comment type="subcellular location">
    <subcellularLocation>
        <location evidence="3">Cytoplasm</location>
    </subcellularLocation>
</comment>
<evidence type="ECO:0000313" key="4">
    <source>
        <dbReference type="EMBL" id="KNC55756.1"/>
    </source>
</evidence>
<dbReference type="GO" id="GO:0016779">
    <property type="term" value="F:nucleotidyltransferase activity"/>
    <property type="evidence" value="ECO:0007669"/>
    <property type="project" value="UniProtKB-UniRule"/>
</dbReference>
<dbReference type="PANTHER" id="PTHR20882">
    <property type="entry name" value="CYTOPLASMIC TRNA 2-THIOLATION PROTEIN 2"/>
    <property type="match status" value="1"/>
</dbReference>
<dbReference type="GO" id="GO:0016783">
    <property type="term" value="F:sulfurtransferase activity"/>
    <property type="evidence" value="ECO:0007669"/>
    <property type="project" value="TreeGrafter"/>
</dbReference>
<evidence type="ECO:0000313" key="5">
    <source>
        <dbReference type="Proteomes" id="UP000054408"/>
    </source>
</evidence>
<keyword evidence="5" id="KW-1185">Reference proteome</keyword>
<dbReference type="Proteomes" id="UP000054408">
    <property type="component" value="Unassembled WGS sequence"/>
</dbReference>
<organism evidence="4 5">
    <name type="scientific">Thecamonas trahens ATCC 50062</name>
    <dbReference type="NCBI Taxonomy" id="461836"/>
    <lineage>
        <taxon>Eukaryota</taxon>
        <taxon>Apusozoa</taxon>
        <taxon>Apusomonadida</taxon>
        <taxon>Apusomonadidae</taxon>
        <taxon>Thecamonas</taxon>
    </lineage>
</organism>
<evidence type="ECO:0000256" key="1">
    <source>
        <dbReference type="ARBA" id="ARBA00022490"/>
    </source>
</evidence>
<dbReference type="EMBL" id="GL349503">
    <property type="protein sequence ID" value="KNC55756.1"/>
    <property type="molecule type" value="Genomic_DNA"/>
</dbReference>
<comment type="pathway">
    <text evidence="3">tRNA modification; 5-methoxycarbonylmethyl-2-thiouridine-tRNA biosynthesis.</text>
</comment>
<dbReference type="GO" id="GO:0000049">
    <property type="term" value="F:tRNA binding"/>
    <property type="evidence" value="ECO:0007669"/>
    <property type="project" value="InterPro"/>
</dbReference>
<dbReference type="eggNOG" id="KOG2594">
    <property type="taxonomic scope" value="Eukaryota"/>
</dbReference>
<reference evidence="4 5" key="1">
    <citation type="submission" date="2010-05" db="EMBL/GenBank/DDBJ databases">
        <title>The Genome Sequence of Thecamonas trahens ATCC 50062.</title>
        <authorList>
            <consortium name="The Broad Institute Genome Sequencing Platform"/>
            <person name="Russ C."/>
            <person name="Cuomo C."/>
            <person name="Shea T."/>
            <person name="Young S.K."/>
            <person name="Zeng Q."/>
            <person name="Koehrsen M."/>
            <person name="Haas B."/>
            <person name="Borodovsky M."/>
            <person name="Guigo R."/>
            <person name="Alvarado L."/>
            <person name="Berlin A."/>
            <person name="Bochicchio J."/>
            <person name="Borenstein D."/>
            <person name="Chapman S."/>
            <person name="Chen Z."/>
            <person name="Freedman E."/>
            <person name="Gellesch M."/>
            <person name="Goldberg J."/>
            <person name="Griggs A."/>
            <person name="Gujja S."/>
            <person name="Heilman E."/>
            <person name="Heiman D."/>
            <person name="Hepburn T."/>
            <person name="Howarth C."/>
            <person name="Jen D."/>
            <person name="Larson L."/>
            <person name="Mehta T."/>
            <person name="Park D."/>
            <person name="Pearson M."/>
            <person name="Roberts A."/>
            <person name="Saif S."/>
            <person name="Shenoy N."/>
            <person name="Sisk P."/>
            <person name="Stolte C."/>
            <person name="Sykes S."/>
            <person name="Thomson T."/>
            <person name="Walk T."/>
            <person name="White J."/>
            <person name="Yandava C."/>
            <person name="Burger G."/>
            <person name="Gray M.W."/>
            <person name="Holland P.W.H."/>
            <person name="King N."/>
            <person name="Lang F.B.F."/>
            <person name="Roger A.J."/>
            <person name="Ruiz-Trillo I."/>
            <person name="Lander E."/>
            <person name="Nusbaum C."/>
        </authorList>
    </citation>
    <scope>NUCLEOTIDE SEQUENCE [LARGE SCALE GENOMIC DNA]</scope>
    <source>
        <strain evidence="4 5">ATCC 50062</strain>
    </source>
</reference>
<name>A0A0L0DUM4_THETB</name>
<comment type="similarity">
    <text evidence="3">Belongs to the CTU2/NCS2 family.</text>
</comment>
<dbReference type="UniPathway" id="UPA00988"/>
<evidence type="ECO:0000256" key="3">
    <source>
        <dbReference type="HAMAP-Rule" id="MF_03054"/>
    </source>
</evidence>
<comment type="function">
    <text evidence="3">Plays a central role in 2-thiolation of mcm(5)S(2)U at tRNA wobble positions of tRNA(Lys), tRNA(Glu) and tRNA(Gln). May act by forming a heterodimer with NCS6/CTU1 that ligates sulfur from thiocarboxylated URM1 onto the uridine of tRNAs at wobble position.</text>
</comment>
<dbReference type="PANTHER" id="PTHR20882:SF14">
    <property type="entry name" value="CYTOPLASMIC TRNA 2-THIOLATION PROTEIN 2"/>
    <property type="match status" value="1"/>
</dbReference>
<proteinExistence type="inferred from homology"/>
<dbReference type="GO" id="GO:0032447">
    <property type="term" value="P:protein urmylation"/>
    <property type="evidence" value="ECO:0007669"/>
    <property type="project" value="UniProtKB-UniRule"/>
</dbReference>
<protein>
    <recommendedName>
        <fullName evidence="3">Cytoplasmic tRNA 2-thiolation protein 2</fullName>
    </recommendedName>
</protein>
<dbReference type="STRING" id="461836.A0A0L0DUM4"/>
<gene>
    <name evidence="4" type="ORF">AMSG_11154</name>
</gene>
<keyword evidence="2 3" id="KW-0819">tRNA processing</keyword>
<accession>A0A0L0DUM4</accession>
<dbReference type="AlphaFoldDB" id="A0A0L0DUM4"/>
<sequence length="375" mass="39798">MCEANPEDDGAHEAVGRPKDRVCAKCGGEDEEVLVALRNRVLCGSCVERTLSARTRRTLFRSQLTRSGLLASGTTVALAFLANEAAEYAKIKWRVQGVFIDTSPHLKALASDDDRAAAAAAVMAAADAQSLSLDVTTISAELWPHLPSAEGVARVASMLAAEKTLSAREELLHLLRHRALVAYARRVGADALICGTSATALAVDAFMMLVNGRGEQVPDAVNMEAVVPGEPNLWLLRPLLSNLHVEMRGVVRARSLLTAELPPFTRGPSIPAPSAKATLRQLTATFMAGLQDEFPATLNAIAKTVRKLDVPDEAAFDPRLCALCCGRIALPRIAGAPSSGPVPTGVHYGAIDELPHADDPAPLCYACRQFAAPSM</sequence>
<dbReference type="InterPro" id="IPR014729">
    <property type="entry name" value="Rossmann-like_a/b/a_fold"/>
</dbReference>
<dbReference type="HAMAP" id="MF_03054">
    <property type="entry name" value="CTU2"/>
    <property type="match status" value="1"/>
</dbReference>